<evidence type="ECO:0000259" key="2">
    <source>
        <dbReference type="Pfam" id="PF08881"/>
    </source>
</evidence>
<dbReference type="SUPFAM" id="SSF51322">
    <property type="entry name" value="Cyanovirin-N"/>
    <property type="match status" value="1"/>
</dbReference>
<dbReference type="EMBL" id="JAQQWI010000017">
    <property type="protein sequence ID" value="KAK8005936.1"/>
    <property type="molecule type" value="Genomic_DNA"/>
</dbReference>
<comment type="caution">
    <text evidence="3">The sequence shown here is derived from an EMBL/GenBank/DDBJ whole genome shotgun (WGS) entry which is preliminary data.</text>
</comment>
<evidence type="ECO:0000313" key="4">
    <source>
        <dbReference type="Proteomes" id="UP001396898"/>
    </source>
</evidence>
<dbReference type="Pfam" id="PF08881">
    <property type="entry name" value="CVNH"/>
    <property type="match status" value="1"/>
</dbReference>
<sequence>MKIFASILAFTVGFAFADGPIESTCSEWELWNPQPQVWYLQGHCLDNNGKSVCSHASLDACYGVDDSGALQPEQWGQGLVKCKNCNTDQLRLTCDCKDKNGNYVTTERGLDDAMTNHNGYLSCFGLDGVQCPDSK</sequence>
<dbReference type="InterPro" id="IPR011058">
    <property type="entry name" value="Cyanovirin-N"/>
</dbReference>
<organism evidence="3 4">
    <name type="scientific">Apiospora marii</name>
    <dbReference type="NCBI Taxonomy" id="335849"/>
    <lineage>
        <taxon>Eukaryota</taxon>
        <taxon>Fungi</taxon>
        <taxon>Dikarya</taxon>
        <taxon>Ascomycota</taxon>
        <taxon>Pezizomycotina</taxon>
        <taxon>Sordariomycetes</taxon>
        <taxon>Xylariomycetidae</taxon>
        <taxon>Amphisphaeriales</taxon>
        <taxon>Apiosporaceae</taxon>
        <taxon>Apiospora</taxon>
    </lineage>
</organism>
<dbReference type="Proteomes" id="UP001396898">
    <property type="component" value="Unassembled WGS sequence"/>
</dbReference>
<evidence type="ECO:0000313" key="3">
    <source>
        <dbReference type="EMBL" id="KAK8005936.1"/>
    </source>
</evidence>
<keyword evidence="1" id="KW-0732">Signal</keyword>
<gene>
    <name evidence="3" type="ORF">PG991_012233</name>
</gene>
<accession>A0ABR1RA19</accession>
<reference evidence="3 4" key="1">
    <citation type="submission" date="2023-01" db="EMBL/GenBank/DDBJ databases">
        <title>Analysis of 21 Apiospora genomes using comparative genomics revels a genus with tremendous synthesis potential of carbohydrate active enzymes and secondary metabolites.</title>
        <authorList>
            <person name="Sorensen T."/>
        </authorList>
    </citation>
    <scope>NUCLEOTIDE SEQUENCE [LARGE SCALE GENOMIC DNA]</scope>
    <source>
        <strain evidence="3 4">CBS 20057</strain>
    </source>
</reference>
<feature type="chain" id="PRO_5047010823" description="Cyanovirin-N domain-containing protein" evidence="1">
    <location>
        <begin position="18"/>
        <end position="135"/>
    </location>
</feature>
<name>A0ABR1RA19_9PEZI</name>
<evidence type="ECO:0000256" key="1">
    <source>
        <dbReference type="SAM" id="SignalP"/>
    </source>
</evidence>
<keyword evidence="4" id="KW-1185">Reference proteome</keyword>
<feature type="domain" description="Cyanovirin-N" evidence="2">
    <location>
        <begin position="23"/>
        <end position="121"/>
    </location>
</feature>
<dbReference type="Gene3D" id="2.30.60.10">
    <property type="entry name" value="Cyanovirin-N"/>
    <property type="match status" value="1"/>
</dbReference>
<protein>
    <recommendedName>
        <fullName evidence="2">Cyanovirin-N domain-containing protein</fullName>
    </recommendedName>
</protein>
<proteinExistence type="predicted"/>
<feature type="signal peptide" evidence="1">
    <location>
        <begin position="1"/>
        <end position="17"/>
    </location>
</feature>
<dbReference type="InterPro" id="IPR036673">
    <property type="entry name" value="Cyanovirin-N_sf"/>
</dbReference>